<name>A0ABW9XQ54_9BACL</name>
<dbReference type="Gene3D" id="3.40.50.2000">
    <property type="entry name" value="Glycogen Phosphorylase B"/>
    <property type="match status" value="2"/>
</dbReference>
<dbReference type="RefSeq" id="WP_161743423.1">
    <property type="nucleotide sequence ID" value="NZ_JAAAMV010000007.1"/>
</dbReference>
<keyword evidence="3 5" id="KW-0808">Transferase</keyword>
<reference evidence="5 6" key="1">
    <citation type="submission" date="2020-01" db="EMBL/GenBank/DDBJ databases">
        <title>Paenibacillus soybeanensis sp. nov. isolated from the nodules of soybean (Glycine max(L.) Merr).</title>
        <authorList>
            <person name="Wang H."/>
        </authorList>
    </citation>
    <scope>NUCLEOTIDE SEQUENCE [LARGE SCALE GENOMIC DNA]</scope>
    <source>
        <strain evidence="5 6">T1</strain>
    </source>
</reference>
<keyword evidence="6" id="KW-1185">Reference proteome</keyword>
<dbReference type="EMBL" id="JAAAMV010000007">
    <property type="protein sequence ID" value="NBD24633.1"/>
    <property type="molecule type" value="Genomic_DNA"/>
</dbReference>
<sequence>MARALFINGGSEGHINPTIGVVRELVSRGEEVVYFCAEAYRARMEKAGAAVRTFDGQRFIQAFVSGGRSYLLERINGLLLTADVIIPSVLEQIEGERFDYVIHDSMFGCGRMLARLLELPSISSCTSFAQTEASFDRLMQASFATVPADIATPIQERYDSLTAMAKEKYGADIRSPYEAFCNPAPLTIVYTTREFQPGGDAFGRTYKFVGPSISSRFAQAGFDLSAIEGKSPIYVSLGTVFNQAVEFYQRCFEAFGNTEHTVVMSVGERTAIADLGEIPGNFIVSNYVPQPDVLQAAKLFLTHGGMNSAHEGLYYGVPLIVIPQGADQPIVAAQVAKTGAGMRLQMEGLTARQLREAAELVLSDAAYKNAAAAIGESFRRSGGYRQAANEILEFGNTARS</sequence>
<organism evidence="5 6">
    <name type="scientific">Paenibacillus glycinis</name>
    <dbReference type="NCBI Taxonomy" id="2697035"/>
    <lineage>
        <taxon>Bacteria</taxon>
        <taxon>Bacillati</taxon>
        <taxon>Bacillota</taxon>
        <taxon>Bacilli</taxon>
        <taxon>Bacillales</taxon>
        <taxon>Paenibacillaceae</taxon>
        <taxon>Paenibacillus</taxon>
    </lineage>
</organism>
<dbReference type="CDD" id="cd03784">
    <property type="entry name" value="GT1_Gtf-like"/>
    <property type="match status" value="1"/>
</dbReference>
<dbReference type="PANTHER" id="PTHR48043">
    <property type="entry name" value="EG:EG0003.4 PROTEIN-RELATED"/>
    <property type="match status" value="1"/>
</dbReference>
<evidence type="ECO:0000256" key="2">
    <source>
        <dbReference type="ARBA" id="ARBA00022676"/>
    </source>
</evidence>
<evidence type="ECO:0000313" key="5">
    <source>
        <dbReference type="EMBL" id="NBD24633.1"/>
    </source>
</evidence>
<dbReference type="PANTHER" id="PTHR48043:SF145">
    <property type="entry name" value="FI06409P-RELATED"/>
    <property type="match status" value="1"/>
</dbReference>
<protein>
    <submittedName>
        <fullName evidence="5">Glycosyl transferase family 1</fullName>
    </submittedName>
</protein>
<gene>
    <name evidence="5" type="ORF">GT019_12190</name>
</gene>
<dbReference type="Pfam" id="PF06722">
    <property type="entry name" value="EryCIII-like_C"/>
    <property type="match status" value="1"/>
</dbReference>
<dbReference type="SUPFAM" id="SSF53756">
    <property type="entry name" value="UDP-Glycosyltransferase/glycogen phosphorylase"/>
    <property type="match status" value="1"/>
</dbReference>
<comment type="similarity">
    <text evidence="1">Belongs to the UDP-glycosyltransferase family.</text>
</comment>
<dbReference type="InterPro" id="IPR050271">
    <property type="entry name" value="UDP-glycosyltransferase"/>
</dbReference>
<evidence type="ECO:0000256" key="3">
    <source>
        <dbReference type="ARBA" id="ARBA00022679"/>
    </source>
</evidence>
<evidence type="ECO:0000256" key="1">
    <source>
        <dbReference type="ARBA" id="ARBA00009995"/>
    </source>
</evidence>
<comment type="caution">
    <text evidence="5">The sequence shown here is derived from an EMBL/GenBank/DDBJ whole genome shotgun (WGS) entry which is preliminary data.</text>
</comment>
<dbReference type="Proteomes" id="UP000665561">
    <property type="component" value="Unassembled WGS sequence"/>
</dbReference>
<proteinExistence type="inferred from homology"/>
<dbReference type="NCBIfam" id="TIGR01426">
    <property type="entry name" value="MGT"/>
    <property type="match status" value="1"/>
</dbReference>
<evidence type="ECO:0000259" key="4">
    <source>
        <dbReference type="Pfam" id="PF06722"/>
    </source>
</evidence>
<evidence type="ECO:0000313" key="6">
    <source>
        <dbReference type="Proteomes" id="UP000665561"/>
    </source>
</evidence>
<dbReference type="GO" id="GO:0016740">
    <property type="term" value="F:transferase activity"/>
    <property type="evidence" value="ECO:0007669"/>
    <property type="project" value="UniProtKB-KW"/>
</dbReference>
<dbReference type="InterPro" id="IPR006326">
    <property type="entry name" value="UDPGT_MGT-like"/>
</dbReference>
<feature type="domain" description="Erythromycin biosynthesis protein CIII-like C-terminal" evidence="4">
    <location>
        <begin position="252"/>
        <end position="375"/>
    </location>
</feature>
<keyword evidence="2" id="KW-0328">Glycosyltransferase</keyword>
<accession>A0ABW9XQ54</accession>
<dbReference type="InterPro" id="IPR002213">
    <property type="entry name" value="UDP_glucos_trans"/>
</dbReference>
<dbReference type="InterPro" id="IPR010610">
    <property type="entry name" value="EryCIII-like_C"/>
</dbReference>